<dbReference type="EMBL" id="JAMAST010000003">
    <property type="protein sequence ID" value="MCL1631313.1"/>
    <property type="molecule type" value="Genomic_DNA"/>
</dbReference>
<keyword evidence="3" id="KW-1185">Reference proteome</keyword>
<organism evidence="2 3">
    <name type="scientific">Sporolactobacillus mangiferae</name>
    <dbReference type="NCBI Taxonomy" id="2940498"/>
    <lineage>
        <taxon>Bacteria</taxon>
        <taxon>Bacillati</taxon>
        <taxon>Bacillota</taxon>
        <taxon>Bacilli</taxon>
        <taxon>Bacillales</taxon>
        <taxon>Sporolactobacillaceae</taxon>
        <taxon>Sporolactobacillus</taxon>
    </lineage>
</organism>
<name>A0ABT0M9J9_9BACL</name>
<reference evidence="2 3" key="1">
    <citation type="submission" date="2022-05" db="EMBL/GenBank/DDBJ databases">
        <title>Sporolactobacillus sp nov CPB3-1, isolated from tree bark (Mangifera indica L.).</title>
        <authorList>
            <person name="Phuengjayaem S."/>
            <person name="Tanasupawat S."/>
        </authorList>
    </citation>
    <scope>NUCLEOTIDE SEQUENCE [LARGE SCALE GENOMIC DNA]</scope>
    <source>
        <strain evidence="2 3">CPB3-1</strain>
    </source>
</reference>
<comment type="caution">
    <text evidence="2">The sequence shown here is derived from an EMBL/GenBank/DDBJ whole genome shotgun (WGS) entry which is preliminary data.</text>
</comment>
<sequence>MADHVDDETFEIRKVDLEAYRFSPPGSMGWSASEYERILSHPEADIQSENFAPPGVPSKTLSELSRLPDRQLALQTPGTEPDQNHEKKKKQTVEAEQSTAPSKKQEREPENEGYIMDTNPPEKPWLAQHLISLYIK</sequence>
<evidence type="ECO:0000313" key="2">
    <source>
        <dbReference type="EMBL" id="MCL1631313.1"/>
    </source>
</evidence>
<dbReference type="Proteomes" id="UP001203004">
    <property type="component" value="Unassembled WGS sequence"/>
</dbReference>
<evidence type="ECO:0000256" key="1">
    <source>
        <dbReference type="SAM" id="MobiDB-lite"/>
    </source>
</evidence>
<protein>
    <submittedName>
        <fullName evidence="2">Uncharacterized protein</fullName>
    </submittedName>
</protein>
<feature type="region of interest" description="Disordered" evidence="1">
    <location>
        <begin position="67"/>
        <end position="122"/>
    </location>
</feature>
<accession>A0ABT0M9J9</accession>
<dbReference type="RefSeq" id="WP_249099030.1">
    <property type="nucleotide sequence ID" value="NZ_JAMAST010000003.1"/>
</dbReference>
<evidence type="ECO:0000313" key="3">
    <source>
        <dbReference type="Proteomes" id="UP001203004"/>
    </source>
</evidence>
<gene>
    <name evidence="2" type="ORF">M3N64_05030</name>
</gene>
<proteinExistence type="predicted"/>